<dbReference type="AlphaFoldDB" id="A0A1G9BUF2"/>
<gene>
    <name evidence="1" type="ORF">SAMN05421823_102714</name>
</gene>
<sequence length="292" mass="33897">MFTLGELTKAIDRSIELFYSRYDAVKHNNDEFREVADENGKVIAYSFDHHDAEHGLYRREFLLEKDISKASHDLILEAISLIDKDLKQLNIENRIPYLNHEKGILLGYLTDDGNQDLYKKYPSIKTYIQELLQCIEDKIQVNYTVSVFPVKKVRRKKGAKLSLDSDYIGDKYFNYSDKIIDLHKQLTNRGLLANNTREDFVRLFTNRPLENTMHWKGSPSELAVLFSTLHNKFNVMHGYTNWKAIENAFIYDRINSELRTLAGSASDALKNSFLALLSEIFSGMEKKKSKHS</sequence>
<organism evidence="1 2">
    <name type="scientific">Catalinimonas alkaloidigena</name>
    <dbReference type="NCBI Taxonomy" id="1075417"/>
    <lineage>
        <taxon>Bacteria</taxon>
        <taxon>Pseudomonadati</taxon>
        <taxon>Bacteroidota</taxon>
        <taxon>Cytophagia</taxon>
        <taxon>Cytophagales</taxon>
        <taxon>Catalimonadaceae</taxon>
        <taxon>Catalinimonas</taxon>
    </lineage>
</organism>
<evidence type="ECO:0000313" key="1">
    <source>
        <dbReference type="EMBL" id="SDK43023.1"/>
    </source>
</evidence>
<reference evidence="1 2" key="1">
    <citation type="submission" date="2016-10" db="EMBL/GenBank/DDBJ databases">
        <authorList>
            <person name="de Groot N.N."/>
        </authorList>
    </citation>
    <scope>NUCLEOTIDE SEQUENCE [LARGE SCALE GENOMIC DNA]</scope>
    <source>
        <strain evidence="1 2">DSM 25186</strain>
    </source>
</reference>
<evidence type="ECO:0000313" key="2">
    <source>
        <dbReference type="Proteomes" id="UP000198510"/>
    </source>
</evidence>
<dbReference type="EMBL" id="FNFO01000002">
    <property type="protein sequence ID" value="SDK43023.1"/>
    <property type="molecule type" value="Genomic_DNA"/>
</dbReference>
<proteinExistence type="predicted"/>
<accession>A0A1G9BUF2</accession>
<keyword evidence="2" id="KW-1185">Reference proteome</keyword>
<dbReference type="RefSeq" id="WP_089680592.1">
    <property type="nucleotide sequence ID" value="NZ_FNFO01000002.1"/>
</dbReference>
<dbReference type="Proteomes" id="UP000198510">
    <property type="component" value="Unassembled WGS sequence"/>
</dbReference>
<name>A0A1G9BUF2_9BACT</name>
<dbReference type="STRING" id="1075417.SAMN05421823_102714"/>
<protein>
    <submittedName>
        <fullName evidence="1">Uncharacterized protein</fullName>
    </submittedName>
</protein>